<dbReference type="KEGG" id="dfg:B0537_04595"/>
<sequence>MQRKRYPKELKDQLVREVKEAGSVVQVAKRHGINDRTLSRWVRESKYSSWEKAPDEAKKMQAYVPSPQEFREMEKENNQLKQLLGEKDLKIAILTDLLKKSNPGFKTNLK</sequence>
<dbReference type="EMBL" id="CP019698">
    <property type="protein sequence ID" value="AQS58431.1"/>
    <property type="molecule type" value="Genomic_DNA"/>
</dbReference>
<dbReference type="KEGG" id="dfg:B0537_04725"/>
<dbReference type="GO" id="GO:0006313">
    <property type="term" value="P:DNA transposition"/>
    <property type="evidence" value="ECO:0007669"/>
    <property type="project" value="InterPro"/>
</dbReference>
<name>A0A1S6IUK2_9FIRM</name>
<dbReference type="SUPFAM" id="SSF46689">
    <property type="entry name" value="Homeodomain-like"/>
    <property type="match status" value="1"/>
</dbReference>
<gene>
    <name evidence="1" type="ORF">B0537_04595</name>
    <name evidence="2" type="ORF">B0537_04725</name>
    <name evidence="3" type="ORF">B0537_11650</name>
</gene>
<dbReference type="KEGG" id="dfg:B0537_11650"/>
<proteinExistence type="predicted"/>
<dbReference type="STRING" id="1833852.B0537_04595"/>
<dbReference type="Proteomes" id="UP000189464">
    <property type="component" value="Chromosome"/>
</dbReference>
<protein>
    <submittedName>
        <fullName evidence="2">Transposase</fullName>
    </submittedName>
</protein>
<dbReference type="EMBL" id="CP019698">
    <property type="protein sequence ID" value="AQS58449.1"/>
    <property type="molecule type" value="Genomic_DNA"/>
</dbReference>
<dbReference type="Gene3D" id="1.10.10.60">
    <property type="entry name" value="Homeodomain-like"/>
    <property type="match status" value="1"/>
</dbReference>
<dbReference type="EMBL" id="CP019698">
    <property type="protein sequence ID" value="AQS59674.1"/>
    <property type="molecule type" value="Genomic_DNA"/>
</dbReference>
<evidence type="ECO:0000313" key="3">
    <source>
        <dbReference type="EMBL" id="AQS59674.1"/>
    </source>
</evidence>
<dbReference type="GO" id="GO:0003677">
    <property type="term" value="F:DNA binding"/>
    <property type="evidence" value="ECO:0007669"/>
    <property type="project" value="InterPro"/>
</dbReference>
<dbReference type="InterPro" id="IPR009057">
    <property type="entry name" value="Homeodomain-like_sf"/>
</dbReference>
<dbReference type="AlphaFoldDB" id="A0A1S6IUK2"/>
<dbReference type="InterPro" id="IPR002514">
    <property type="entry name" value="Transposase_8"/>
</dbReference>
<reference evidence="2 4" key="1">
    <citation type="journal article" date="2016" name="Int. J. Syst. Evol. Microbiol.">
        <title>Desulfotomaculum ferrireducens sp. nov., a moderately thermophilic sulfate-reducing and dissimilatory Fe(III)-reducing bacterium isolated from compost.</title>
        <authorList>
            <person name="Yang G."/>
            <person name="Guo J."/>
            <person name="Zhuang L."/>
            <person name="Yuan Y."/>
            <person name="Zhou S."/>
        </authorList>
    </citation>
    <scope>NUCLEOTIDE SEQUENCE [LARGE SCALE GENOMIC DNA]</scope>
    <source>
        <strain evidence="2 4">GSS09</strain>
    </source>
</reference>
<dbReference type="RefSeq" id="WP_077713391.1">
    <property type="nucleotide sequence ID" value="NZ_CP019698.1"/>
</dbReference>
<dbReference type="OrthoDB" id="1707197at2"/>
<organism evidence="2 4">
    <name type="scientific">Desulforamulus ferrireducens</name>
    <dbReference type="NCBI Taxonomy" id="1833852"/>
    <lineage>
        <taxon>Bacteria</taxon>
        <taxon>Bacillati</taxon>
        <taxon>Bacillota</taxon>
        <taxon>Clostridia</taxon>
        <taxon>Eubacteriales</taxon>
        <taxon>Peptococcaceae</taxon>
        <taxon>Desulforamulus</taxon>
    </lineage>
</organism>
<evidence type="ECO:0000313" key="1">
    <source>
        <dbReference type="EMBL" id="AQS58431.1"/>
    </source>
</evidence>
<evidence type="ECO:0000313" key="4">
    <source>
        <dbReference type="Proteomes" id="UP000189464"/>
    </source>
</evidence>
<dbReference type="GO" id="GO:0004803">
    <property type="term" value="F:transposase activity"/>
    <property type="evidence" value="ECO:0007669"/>
    <property type="project" value="InterPro"/>
</dbReference>
<evidence type="ECO:0000313" key="2">
    <source>
        <dbReference type="EMBL" id="AQS58449.1"/>
    </source>
</evidence>
<keyword evidence="4" id="KW-1185">Reference proteome</keyword>
<dbReference type="Pfam" id="PF01527">
    <property type="entry name" value="HTH_Tnp_1"/>
    <property type="match status" value="1"/>
</dbReference>
<accession>A0A1S6IUK2</accession>
<reference evidence="2" key="2">
    <citation type="submission" date="2017-02" db="EMBL/GenBank/DDBJ databases">
        <authorList>
            <person name="Peterson S.W."/>
        </authorList>
    </citation>
    <scope>NUCLEOTIDE SEQUENCE</scope>
    <source>
        <strain evidence="2">GSS09</strain>
    </source>
</reference>